<dbReference type="Gene3D" id="3.20.20.140">
    <property type="entry name" value="Metal-dependent hydrolases"/>
    <property type="match status" value="1"/>
</dbReference>
<dbReference type="InterPro" id="IPR052018">
    <property type="entry name" value="PHP_domain"/>
</dbReference>
<evidence type="ECO:0000259" key="1">
    <source>
        <dbReference type="SMART" id="SM00481"/>
    </source>
</evidence>
<gene>
    <name evidence="2" type="ORF">Bequi_01100</name>
</gene>
<proteinExistence type="predicted"/>
<dbReference type="CDD" id="cd07438">
    <property type="entry name" value="PHP_HisPPase_AMP"/>
    <property type="match status" value="1"/>
</dbReference>
<evidence type="ECO:0000313" key="3">
    <source>
        <dbReference type="Proteomes" id="UP001203761"/>
    </source>
</evidence>
<protein>
    <submittedName>
        <fullName evidence="2">PHP domain-containing protein</fullName>
    </submittedName>
</protein>
<dbReference type="InterPro" id="IPR003141">
    <property type="entry name" value="Pol/His_phosphatase_N"/>
</dbReference>
<dbReference type="Pfam" id="PF02811">
    <property type="entry name" value="PHP"/>
    <property type="match status" value="1"/>
</dbReference>
<keyword evidence="3" id="KW-1185">Reference proteome</keyword>
<comment type="caution">
    <text evidence="2">The sequence shown here is derived from an EMBL/GenBank/DDBJ whole genome shotgun (WGS) entry which is preliminary data.</text>
</comment>
<dbReference type="RefSeq" id="WP_249736158.1">
    <property type="nucleotide sequence ID" value="NZ_JAKNCJ010000001.1"/>
</dbReference>
<accession>A0ABT0QWE7</accession>
<dbReference type="InterPro" id="IPR004013">
    <property type="entry name" value="PHP_dom"/>
</dbReference>
<sequence length="295" mass="30867">MPETPRWLSDDARIDLHTHSRCSDGTTTVAELVRRAAESGLDAIALTDHDTVAGWDEAARAARAHGIAVVPGIEVSTEYRHFSVHVLAILPDPSAGTALAEELSRARASRDGRARAMVERLGADYPITWEDVAAQVAGENTTVGRPHIADALVACGVVPDRSAAFGEVLSPQGPYYVRHYAPAPDVAVRAIADAGGVSIAAHPASGMRGGQVPDGLLESMIASGLGGIEVDHREHDDVARARLRDLTRASDLIVTGGSDYHGAGKPNALGENLTAPAALSALIERAASRTEVLLP</sequence>
<reference evidence="2" key="1">
    <citation type="submission" date="2022-02" db="EMBL/GenBank/DDBJ databases">
        <authorList>
            <person name="Lee M."/>
            <person name="Kim S.-J."/>
            <person name="Jung M.-Y."/>
        </authorList>
    </citation>
    <scope>NUCLEOTIDE SEQUENCE</scope>
    <source>
        <strain evidence="2">JHP9</strain>
    </source>
</reference>
<dbReference type="Proteomes" id="UP001203761">
    <property type="component" value="Unassembled WGS sequence"/>
</dbReference>
<dbReference type="SMART" id="SM00481">
    <property type="entry name" value="POLIIIAc"/>
    <property type="match status" value="1"/>
</dbReference>
<dbReference type="Gene3D" id="1.10.150.650">
    <property type="match status" value="1"/>
</dbReference>
<dbReference type="EMBL" id="JAKNCJ010000001">
    <property type="protein sequence ID" value="MCL6421995.1"/>
    <property type="molecule type" value="Genomic_DNA"/>
</dbReference>
<evidence type="ECO:0000313" key="2">
    <source>
        <dbReference type="EMBL" id="MCL6421995.1"/>
    </source>
</evidence>
<dbReference type="InterPro" id="IPR016195">
    <property type="entry name" value="Pol/histidinol_Pase-like"/>
</dbReference>
<organism evidence="2 3">
    <name type="scientific">Brachybacterium equifaecis</name>
    <dbReference type="NCBI Taxonomy" id="2910770"/>
    <lineage>
        <taxon>Bacteria</taxon>
        <taxon>Bacillati</taxon>
        <taxon>Actinomycetota</taxon>
        <taxon>Actinomycetes</taxon>
        <taxon>Micrococcales</taxon>
        <taxon>Dermabacteraceae</taxon>
        <taxon>Brachybacterium</taxon>
    </lineage>
</organism>
<dbReference type="PANTHER" id="PTHR42924">
    <property type="entry name" value="EXONUCLEASE"/>
    <property type="match status" value="1"/>
</dbReference>
<dbReference type="PANTHER" id="PTHR42924:SF3">
    <property type="entry name" value="POLYMERASE_HISTIDINOL PHOSPHATASE N-TERMINAL DOMAIN-CONTAINING PROTEIN"/>
    <property type="match status" value="1"/>
</dbReference>
<feature type="domain" description="Polymerase/histidinol phosphatase N-terminal" evidence="1">
    <location>
        <begin position="14"/>
        <end position="79"/>
    </location>
</feature>
<name>A0ABT0QWE7_9MICO</name>
<dbReference type="SUPFAM" id="SSF89550">
    <property type="entry name" value="PHP domain-like"/>
    <property type="match status" value="1"/>
</dbReference>